<accession>A0A2V0Q9L7</accession>
<organism evidence="1 2">
    <name type="scientific">Pseudomonas syringae pv. actinidiae</name>
    <dbReference type="NCBI Taxonomy" id="103796"/>
    <lineage>
        <taxon>Bacteria</taxon>
        <taxon>Pseudomonadati</taxon>
        <taxon>Pseudomonadota</taxon>
        <taxon>Gammaproteobacteria</taxon>
        <taxon>Pseudomonadales</taxon>
        <taxon>Pseudomonadaceae</taxon>
        <taxon>Pseudomonas</taxon>
        <taxon>Pseudomonas syringae</taxon>
    </lineage>
</organism>
<evidence type="ECO:0000313" key="2">
    <source>
        <dbReference type="Proteomes" id="UP000247480"/>
    </source>
</evidence>
<proteinExistence type="predicted"/>
<comment type="caution">
    <text evidence="1">The sequence shown here is derived from an EMBL/GenBank/DDBJ whole genome shotgun (WGS) entry which is preliminary data.</text>
</comment>
<reference evidence="1 2" key="1">
    <citation type="submission" date="2018-04" db="EMBL/GenBank/DDBJ databases">
        <title>Draft genome sequence of Pseudomonas syringae pv. actinidiae biovar 1 strains isolated from kiwifruit in Kagawa prefecture.</title>
        <authorList>
            <person name="Tabuchi M."/>
            <person name="Saito M."/>
            <person name="Fujiwara S."/>
            <person name="Sasa N."/>
            <person name="Akimitsu K."/>
            <person name="Gomi K."/>
            <person name="Konishi-Sugita S."/>
            <person name="Hamano K."/>
            <person name="Kataoka I."/>
        </authorList>
    </citation>
    <scope>NUCLEOTIDE SEQUENCE [LARGE SCALE GENOMIC DNA]</scope>
    <source>
        <strain evidence="1 2">MAFF212206</strain>
    </source>
</reference>
<sequence length="54" mass="6411">MPLIRQARELTQRLASVRRQKTAAPFVQIDFYAIRHRGPNNRAWLFKKSLFRGV</sequence>
<dbReference type="AlphaFoldDB" id="A0A2V0Q9L7"/>
<name>A0A2V0Q9L7_PSESF</name>
<gene>
    <name evidence="1" type="ORF">KPSA1_00401</name>
</gene>
<dbReference type="EMBL" id="BGJZ01000013">
    <property type="protein sequence ID" value="GBH07068.1"/>
    <property type="molecule type" value="Genomic_DNA"/>
</dbReference>
<dbReference type="Proteomes" id="UP000247480">
    <property type="component" value="Unassembled WGS sequence"/>
</dbReference>
<evidence type="ECO:0000313" key="1">
    <source>
        <dbReference type="EMBL" id="GBH07068.1"/>
    </source>
</evidence>
<protein>
    <submittedName>
        <fullName evidence="1">MFS family permease</fullName>
    </submittedName>
</protein>